<dbReference type="HAMAP" id="MF_01635">
    <property type="entry name" value="UbiA"/>
    <property type="match status" value="1"/>
</dbReference>
<feature type="transmembrane region" description="Helical" evidence="9">
    <location>
        <begin position="42"/>
        <end position="68"/>
    </location>
</feature>
<feature type="transmembrane region" description="Helical" evidence="9">
    <location>
        <begin position="213"/>
        <end position="234"/>
    </location>
</feature>
<keyword evidence="7 9" id="KW-1133">Transmembrane helix</keyword>
<keyword evidence="9" id="KW-0496">Mitochondrion</keyword>
<accession>A0A8K0UT75</accession>
<comment type="cofactor">
    <cofactor evidence="1 9">
        <name>Mg(2+)</name>
        <dbReference type="ChEBI" id="CHEBI:18420"/>
    </cofactor>
</comment>
<dbReference type="InterPro" id="IPR006370">
    <property type="entry name" value="HB_polyprenyltransferase-like"/>
</dbReference>
<dbReference type="Proteomes" id="UP000813824">
    <property type="component" value="Unassembled WGS sequence"/>
</dbReference>
<dbReference type="PANTHER" id="PTHR11048:SF28">
    <property type="entry name" value="4-HYDROXYBENZOATE POLYPRENYLTRANSFERASE, MITOCHONDRIAL"/>
    <property type="match status" value="1"/>
</dbReference>
<evidence type="ECO:0000256" key="2">
    <source>
        <dbReference type="ARBA" id="ARBA00004141"/>
    </source>
</evidence>
<dbReference type="Gene3D" id="1.20.120.1780">
    <property type="entry name" value="UbiA prenyltransferase"/>
    <property type="match status" value="1"/>
</dbReference>
<evidence type="ECO:0000256" key="8">
    <source>
        <dbReference type="ARBA" id="ARBA00023136"/>
    </source>
</evidence>
<feature type="transmembrane region" description="Helical" evidence="9">
    <location>
        <begin position="89"/>
        <end position="110"/>
    </location>
</feature>
<comment type="caution">
    <text evidence="10">The sequence shown here is derived from an EMBL/GenBank/DDBJ whole genome shotgun (WGS) entry which is preliminary data.</text>
</comment>
<dbReference type="FunFam" id="1.20.120.1780:FF:000001">
    <property type="entry name" value="4-hydroxybenzoate octaprenyltransferase"/>
    <property type="match status" value="1"/>
</dbReference>
<feature type="transmembrane region" description="Helical" evidence="9">
    <location>
        <begin position="20"/>
        <end position="36"/>
    </location>
</feature>
<dbReference type="AlphaFoldDB" id="A0A8K0UT75"/>
<dbReference type="GO" id="GO:0008412">
    <property type="term" value="F:4-hydroxybenzoate polyprenyltransferase activity"/>
    <property type="evidence" value="ECO:0007669"/>
    <property type="project" value="UniProtKB-EC"/>
</dbReference>
<dbReference type="FunFam" id="1.10.357.140:FF:000008">
    <property type="entry name" value="4-hydroxybenzoate octaprenyltransferase"/>
    <property type="match status" value="1"/>
</dbReference>
<comment type="pathway">
    <text evidence="9">Cofactor biosynthesis; ubiquinone biosynthesis.</text>
</comment>
<dbReference type="GO" id="GO:0006744">
    <property type="term" value="P:ubiquinone biosynthetic process"/>
    <property type="evidence" value="ECO:0007669"/>
    <property type="project" value="UniProtKB-UniRule"/>
</dbReference>
<dbReference type="InterPro" id="IPR000537">
    <property type="entry name" value="UbiA_prenyltransferase"/>
</dbReference>
<dbReference type="InterPro" id="IPR039653">
    <property type="entry name" value="Prenyltransferase"/>
</dbReference>
<dbReference type="CDD" id="cd13959">
    <property type="entry name" value="PT_UbiA_COQ2"/>
    <property type="match status" value="1"/>
</dbReference>
<proteinExistence type="inferred from homology"/>
<comment type="catalytic activity">
    <reaction evidence="9">
        <text>an all-trans-polyprenyl diphosphate + 4-hydroxybenzoate = a 4-hydroxy-3-(all-trans-polyprenyl)benzoate + diphosphate</text>
        <dbReference type="Rhea" id="RHEA:44504"/>
        <dbReference type="Rhea" id="RHEA-COMP:9514"/>
        <dbReference type="Rhea" id="RHEA-COMP:9564"/>
        <dbReference type="ChEBI" id="CHEBI:17879"/>
        <dbReference type="ChEBI" id="CHEBI:33019"/>
        <dbReference type="ChEBI" id="CHEBI:58914"/>
        <dbReference type="ChEBI" id="CHEBI:78396"/>
        <dbReference type="EC" id="2.5.1.39"/>
    </reaction>
</comment>
<evidence type="ECO:0000256" key="9">
    <source>
        <dbReference type="HAMAP-Rule" id="MF_03189"/>
    </source>
</evidence>
<evidence type="ECO:0000313" key="10">
    <source>
        <dbReference type="EMBL" id="KAH8102066.1"/>
    </source>
</evidence>
<dbReference type="Gene3D" id="1.10.357.140">
    <property type="entry name" value="UbiA prenyltransferase"/>
    <property type="match status" value="1"/>
</dbReference>
<comment type="pathway">
    <text evidence="3">Secondary metabolite biosynthesis.</text>
</comment>
<dbReference type="EMBL" id="JAEVFJ010000010">
    <property type="protein sequence ID" value="KAH8102066.1"/>
    <property type="molecule type" value="Genomic_DNA"/>
</dbReference>
<comment type="similarity">
    <text evidence="4 9">Belongs to the UbiA prenyltransferase family.</text>
</comment>
<dbReference type="GO" id="GO:0008299">
    <property type="term" value="P:isoprenoid biosynthetic process"/>
    <property type="evidence" value="ECO:0007669"/>
    <property type="project" value="UniProtKB-UniRule"/>
</dbReference>
<organism evidence="10 11">
    <name type="scientific">Cristinia sonorae</name>
    <dbReference type="NCBI Taxonomy" id="1940300"/>
    <lineage>
        <taxon>Eukaryota</taxon>
        <taxon>Fungi</taxon>
        <taxon>Dikarya</taxon>
        <taxon>Basidiomycota</taxon>
        <taxon>Agaricomycotina</taxon>
        <taxon>Agaricomycetes</taxon>
        <taxon>Agaricomycetidae</taxon>
        <taxon>Agaricales</taxon>
        <taxon>Pleurotineae</taxon>
        <taxon>Stephanosporaceae</taxon>
        <taxon>Cristinia</taxon>
    </lineage>
</organism>
<dbReference type="InterPro" id="IPR030470">
    <property type="entry name" value="UbiA_prenylTrfase_CS"/>
</dbReference>
<keyword evidence="9" id="KW-0414">Isoprene biosynthesis</keyword>
<feature type="transmembrane region" description="Helical" evidence="9">
    <location>
        <begin position="277"/>
        <end position="295"/>
    </location>
</feature>
<keyword evidence="5 9" id="KW-0808">Transferase</keyword>
<feature type="transmembrane region" description="Helical" evidence="9">
    <location>
        <begin position="171"/>
        <end position="192"/>
    </location>
</feature>
<dbReference type="InterPro" id="IPR044878">
    <property type="entry name" value="UbiA_sf"/>
</dbReference>
<comment type="function">
    <text evidence="9">Catalyzes the prenylation of para-hydroxybenzoate (PHB) with an all-trans polyprenyl group. Mediates the second step in the final reaction sequence of coenzyme Q (CoQ) biosynthesis, which is the condensation of the polyisoprenoid side chain with PHB, generating the first membrane-bound Q intermediate.</text>
</comment>
<keyword evidence="6 9" id="KW-0812">Transmembrane</keyword>
<evidence type="ECO:0000256" key="6">
    <source>
        <dbReference type="ARBA" id="ARBA00022692"/>
    </source>
</evidence>
<dbReference type="UniPathway" id="UPA00232"/>
<gene>
    <name evidence="10" type="ORF">BXZ70DRAFT_1006692</name>
</gene>
<feature type="transmembrane region" description="Helical" evidence="9">
    <location>
        <begin position="240"/>
        <end position="256"/>
    </location>
</feature>
<reference evidence="10" key="1">
    <citation type="journal article" date="2021" name="New Phytol.">
        <title>Evolutionary innovations through gain and loss of genes in the ectomycorrhizal Boletales.</title>
        <authorList>
            <person name="Wu G."/>
            <person name="Miyauchi S."/>
            <person name="Morin E."/>
            <person name="Kuo A."/>
            <person name="Drula E."/>
            <person name="Varga T."/>
            <person name="Kohler A."/>
            <person name="Feng B."/>
            <person name="Cao Y."/>
            <person name="Lipzen A."/>
            <person name="Daum C."/>
            <person name="Hundley H."/>
            <person name="Pangilinan J."/>
            <person name="Johnson J."/>
            <person name="Barry K."/>
            <person name="LaButti K."/>
            <person name="Ng V."/>
            <person name="Ahrendt S."/>
            <person name="Min B."/>
            <person name="Choi I.G."/>
            <person name="Park H."/>
            <person name="Plett J.M."/>
            <person name="Magnuson J."/>
            <person name="Spatafora J.W."/>
            <person name="Nagy L.G."/>
            <person name="Henrissat B."/>
            <person name="Grigoriev I.V."/>
            <person name="Yang Z.L."/>
            <person name="Xu J."/>
            <person name="Martin F.M."/>
        </authorList>
    </citation>
    <scope>NUCLEOTIDE SEQUENCE</scope>
    <source>
        <strain evidence="10">KKN 215</strain>
    </source>
</reference>
<protein>
    <recommendedName>
        <fullName evidence="9">4-hydroxybenzoate polyprenyltransferase, mitochondrial</fullName>
        <shortName evidence="9">4-HB polyprenyltransferase</shortName>
        <ecNumber evidence="9">2.5.1.39</ecNumber>
    </recommendedName>
    <alternativeName>
        <fullName evidence="9">Para-hydroxybenzoate--polyprenyltransferase</fullName>
        <shortName evidence="9">PHB:PPT</shortName>
        <shortName evidence="9">PHB:polyprenyltransferase</shortName>
    </alternativeName>
</protein>
<dbReference type="GO" id="GO:0005743">
    <property type="term" value="C:mitochondrial inner membrane"/>
    <property type="evidence" value="ECO:0007669"/>
    <property type="project" value="UniProtKB-SubCell"/>
</dbReference>
<dbReference type="PROSITE" id="PS00943">
    <property type="entry name" value="UBIA"/>
    <property type="match status" value="1"/>
</dbReference>
<dbReference type="Pfam" id="PF01040">
    <property type="entry name" value="UbiA"/>
    <property type="match status" value="1"/>
</dbReference>
<keyword evidence="8 9" id="KW-0472">Membrane</keyword>
<comment type="subcellular location">
    <subcellularLocation>
        <location evidence="2">Membrane</location>
        <topology evidence="2">Multi-pass membrane protein</topology>
    </subcellularLocation>
    <subcellularLocation>
        <location evidence="9">Mitochondrion inner membrane</location>
        <topology evidence="9">Multi-pass membrane protein</topology>
        <orientation evidence="9">Matrix side</orientation>
    </subcellularLocation>
</comment>
<evidence type="ECO:0000256" key="4">
    <source>
        <dbReference type="ARBA" id="ARBA00005985"/>
    </source>
</evidence>
<evidence type="ECO:0000256" key="5">
    <source>
        <dbReference type="ARBA" id="ARBA00022679"/>
    </source>
</evidence>
<evidence type="ECO:0000256" key="7">
    <source>
        <dbReference type="ARBA" id="ARBA00022989"/>
    </source>
</evidence>
<sequence length="299" mass="33512">MPIQPYLELIRIHKPAGGALFLWPMVWGVAMAAYANKTPIDVVLVLLAKAVVGAFIIRGAACTVNDIFDRDFDAAVERTRNRPLASGRVSVLSATIFLLVQYIAGGLFFATYQSSLVFWVSMVEMIPLMAIYPLIKRVSYWPQAWLAISVNVLFAQSWFQIDDTFPQYPRVINIMIAGTCCWTMMYDTVYGCQDRKDDIQVGIWSTSLFFGKYVWEAAATFNVGFVVALFWAGVTNNHGLPYYVLSVAGAAVQLMYQLSILDVDSTESCWENFKNNAFYLGPLIFSGIMLDYARVNLSV</sequence>
<feature type="transmembrane region" description="Helical" evidence="9">
    <location>
        <begin position="116"/>
        <end position="135"/>
    </location>
</feature>
<keyword evidence="9" id="KW-0831">Ubiquinone biosynthesis</keyword>
<name>A0A8K0UT75_9AGAR</name>
<evidence type="ECO:0000256" key="3">
    <source>
        <dbReference type="ARBA" id="ARBA00005179"/>
    </source>
</evidence>
<keyword evidence="9" id="KW-0999">Mitochondrion inner membrane</keyword>
<dbReference type="PANTHER" id="PTHR11048">
    <property type="entry name" value="PRENYLTRANSFERASES"/>
    <property type="match status" value="1"/>
</dbReference>
<evidence type="ECO:0000313" key="11">
    <source>
        <dbReference type="Proteomes" id="UP000813824"/>
    </source>
</evidence>
<dbReference type="EC" id="2.5.1.39" evidence="9"/>
<dbReference type="OrthoDB" id="18170at2759"/>
<keyword evidence="11" id="KW-1185">Reference proteome</keyword>
<evidence type="ECO:0000256" key="1">
    <source>
        <dbReference type="ARBA" id="ARBA00001946"/>
    </source>
</evidence>